<keyword evidence="1" id="KW-0732">Signal</keyword>
<evidence type="ECO:0000256" key="1">
    <source>
        <dbReference type="ARBA" id="ARBA00022729"/>
    </source>
</evidence>
<proteinExistence type="predicted"/>
<name>A0A6N2MPC7_SALVM</name>
<organism evidence="5">
    <name type="scientific">Salix viminalis</name>
    <name type="common">Common osier</name>
    <name type="synonym">Basket willow</name>
    <dbReference type="NCBI Taxonomy" id="40686"/>
    <lineage>
        <taxon>Eukaryota</taxon>
        <taxon>Viridiplantae</taxon>
        <taxon>Streptophyta</taxon>
        <taxon>Embryophyta</taxon>
        <taxon>Tracheophyta</taxon>
        <taxon>Spermatophyta</taxon>
        <taxon>Magnoliopsida</taxon>
        <taxon>eudicotyledons</taxon>
        <taxon>Gunneridae</taxon>
        <taxon>Pentapetalae</taxon>
        <taxon>rosids</taxon>
        <taxon>fabids</taxon>
        <taxon>Malpighiales</taxon>
        <taxon>Salicaceae</taxon>
        <taxon>Saliceae</taxon>
        <taxon>Salix</taxon>
    </lineage>
</organism>
<sequence length="143" mass="15868">MFFAYHRTCFSIGVHTISVGRSLSGSQTLVSQNGIFELGFFVPGTSYNIYLGIWYRNFANKTIVWVANRESPSNDPDSSKLELLSHGNLVLLKNPTERVWSTALASSMPNTTKAEAEKKSRQANWKVVKLHGGTAGEQELKMA</sequence>
<reference evidence="5" key="1">
    <citation type="submission" date="2019-03" db="EMBL/GenBank/DDBJ databases">
        <authorList>
            <person name="Mank J."/>
            <person name="Almeida P."/>
        </authorList>
    </citation>
    <scope>NUCLEOTIDE SEQUENCE</scope>
    <source>
        <strain evidence="5">78183</strain>
    </source>
</reference>
<dbReference type="PANTHER" id="PTHR32444:SF247">
    <property type="entry name" value="OS01G0958200 PROTEIN"/>
    <property type="match status" value="1"/>
</dbReference>
<dbReference type="SMART" id="SM00108">
    <property type="entry name" value="B_lectin"/>
    <property type="match status" value="1"/>
</dbReference>
<protein>
    <recommendedName>
        <fullName evidence="4">Bulb-type lectin domain-containing protein</fullName>
    </recommendedName>
</protein>
<gene>
    <name evidence="5" type="ORF">SVIM_LOCUS385988</name>
</gene>
<dbReference type="AlphaFoldDB" id="A0A6N2MPC7"/>
<dbReference type="Pfam" id="PF01453">
    <property type="entry name" value="B_lectin"/>
    <property type="match status" value="1"/>
</dbReference>
<feature type="domain" description="Bulb-type lectin" evidence="4">
    <location>
        <begin position="14"/>
        <end position="140"/>
    </location>
</feature>
<evidence type="ECO:0000313" key="5">
    <source>
        <dbReference type="EMBL" id="VFU54857.1"/>
    </source>
</evidence>
<evidence type="ECO:0000256" key="2">
    <source>
        <dbReference type="ARBA" id="ARBA00023157"/>
    </source>
</evidence>
<dbReference type="Gene3D" id="2.90.10.10">
    <property type="entry name" value="Bulb-type lectin domain"/>
    <property type="match status" value="1"/>
</dbReference>
<dbReference type="PANTHER" id="PTHR32444">
    <property type="entry name" value="BULB-TYPE LECTIN DOMAIN-CONTAINING PROTEIN"/>
    <property type="match status" value="1"/>
</dbReference>
<dbReference type="PROSITE" id="PS50927">
    <property type="entry name" value="BULB_LECTIN"/>
    <property type="match status" value="1"/>
</dbReference>
<evidence type="ECO:0000259" key="4">
    <source>
        <dbReference type="PROSITE" id="PS50927"/>
    </source>
</evidence>
<dbReference type="CDD" id="cd00028">
    <property type="entry name" value="B_lectin"/>
    <property type="match status" value="1"/>
</dbReference>
<evidence type="ECO:0000256" key="3">
    <source>
        <dbReference type="ARBA" id="ARBA00023180"/>
    </source>
</evidence>
<keyword evidence="3" id="KW-0325">Glycoprotein</keyword>
<dbReference type="EMBL" id="CAADRP010001862">
    <property type="protein sequence ID" value="VFU54857.1"/>
    <property type="molecule type" value="Genomic_DNA"/>
</dbReference>
<keyword evidence="2" id="KW-1015">Disulfide bond</keyword>
<dbReference type="SUPFAM" id="SSF51110">
    <property type="entry name" value="alpha-D-mannose-specific plant lectins"/>
    <property type="match status" value="1"/>
</dbReference>
<dbReference type="InterPro" id="IPR036426">
    <property type="entry name" value="Bulb-type_lectin_dom_sf"/>
</dbReference>
<accession>A0A6N2MPC7</accession>
<dbReference type="InterPro" id="IPR001480">
    <property type="entry name" value="Bulb-type_lectin_dom"/>
</dbReference>